<dbReference type="EMBL" id="NEVH01003746">
    <property type="protein sequence ID" value="PNF40175.1"/>
    <property type="molecule type" value="Genomic_DNA"/>
</dbReference>
<comment type="caution">
    <text evidence="1">The sequence shown here is derived from an EMBL/GenBank/DDBJ whole genome shotgun (WGS) entry which is preliminary data.</text>
</comment>
<dbReference type="Proteomes" id="UP000235965">
    <property type="component" value="Unassembled WGS sequence"/>
</dbReference>
<evidence type="ECO:0000313" key="1">
    <source>
        <dbReference type="EMBL" id="PNF40175.1"/>
    </source>
</evidence>
<protein>
    <submittedName>
        <fullName evidence="1">Uncharacterized protein</fullName>
    </submittedName>
</protein>
<proteinExistence type="predicted"/>
<sequence length="64" mass="6905">MFLQDVVDFNGIHVLTSRDSAIGVATGYGLDDRVVGVRVPIELRIFPGREADHSPPASAEVKNV</sequence>
<dbReference type="AlphaFoldDB" id="A0A2J7RH61"/>
<accession>A0A2J7RH61</accession>
<name>A0A2J7RH61_9NEOP</name>
<organism evidence="1 2">
    <name type="scientific">Cryptotermes secundus</name>
    <dbReference type="NCBI Taxonomy" id="105785"/>
    <lineage>
        <taxon>Eukaryota</taxon>
        <taxon>Metazoa</taxon>
        <taxon>Ecdysozoa</taxon>
        <taxon>Arthropoda</taxon>
        <taxon>Hexapoda</taxon>
        <taxon>Insecta</taxon>
        <taxon>Pterygota</taxon>
        <taxon>Neoptera</taxon>
        <taxon>Polyneoptera</taxon>
        <taxon>Dictyoptera</taxon>
        <taxon>Blattodea</taxon>
        <taxon>Blattoidea</taxon>
        <taxon>Termitoidae</taxon>
        <taxon>Kalotermitidae</taxon>
        <taxon>Cryptotermitinae</taxon>
        <taxon>Cryptotermes</taxon>
    </lineage>
</organism>
<reference evidence="1 2" key="1">
    <citation type="submission" date="2017-12" db="EMBL/GenBank/DDBJ databases">
        <title>Hemimetabolous genomes reveal molecular basis of termite eusociality.</title>
        <authorList>
            <person name="Harrison M.C."/>
            <person name="Jongepier E."/>
            <person name="Robertson H.M."/>
            <person name="Arning N."/>
            <person name="Bitard-Feildel T."/>
            <person name="Chao H."/>
            <person name="Childers C.P."/>
            <person name="Dinh H."/>
            <person name="Doddapaneni H."/>
            <person name="Dugan S."/>
            <person name="Gowin J."/>
            <person name="Greiner C."/>
            <person name="Han Y."/>
            <person name="Hu H."/>
            <person name="Hughes D.S.T."/>
            <person name="Huylmans A.-K."/>
            <person name="Kemena C."/>
            <person name="Kremer L.P.M."/>
            <person name="Lee S.L."/>
            <person name="Lopez-Ezquerra A."/>
            <person name="Mallet L."/>
            <person name="Monroy-Kuhn J.M."/>
            <person name="Moser A."/>
            <person name="Murali S.C."/>
            <person name="Muzny D.M."/>
            <person name="Otani S."/>
            <person name="Piulachs M.-D."/>
            <person name="Poelchau M."/>
            <person name="Qu J."/>
            <person name="Schaub F."/>
            <person name="Wada-Katsumata A."/>
            <person name="Worley K.C."/>
            <person name="Xie Q."/>
            <person name="Ylla G."/>
            <person name="Poulsen M."/>
            <person name="Gibbs R.A."/>
            <person name="Schal C."/>
            <person name="Richards S."/>
            <person name="Belles X."/>
            <person name="Korb J."/>
            <person name="Bornberg-Bauer E."/>
        </authorList>
    </citation>
    <scope>NUCLEOTIDE SEQUENCE [LARGE SCALE GENOMIC DNA]</scope>
    <source>
        <tissue evidence="1">Whole body</tissue>
    </source>
</reference>
<keyword evidence="2" id="KW-1185">Reference proteome</keyword>
<evidence type="ECO:0000313" key="2">
    <source>
        <dbReference type="Proteomes" id="UP000235965"/>
    </source>
</evidence>
<dbReference type="InParanoid" id="A0A2J7RH61"/>
<gene>
    <name evidence="1" type="ORF">B7P43_G08265</name>
</gene>